<proteinExistence type="predicted"/>
<evidence type="ECO:0000313" key="1">
    <source>
        <dbReference type="EMBL" id="TDH58806.1"/>
    </source>
</evidence>
<comment type="caution">
    <text evidence="1">The sequence shown here is derived from an EMBL/GenBank/DDBJ whole genome shotgun (WGS) entry which is preliminary data.</text>
</comment>
<name>A0A4R5Q7V4_9PROT</name>
<accession>A0A4R5Q7V4</accession>
<evidence type="ECO:0000313" key="2">
    <source>
        <dbReference type="Proteomes" id="UP000295096"/>
    </source>
</evidence>
<dbReference type="OrthoDB" id="8966809at2"/>
<dbReference type="Proteomes" id="UP000295096">
    <property type="component" value="Unassembled WGS sequence"/>
</dbReference>
<organism evidence="1 2">
    <name type="scientific">Dankookia rubra</name>
    <dbReference type="NCBI Taxonomy" id="1442381"/>
    <lineage>
        <taxon>Bacteria</taxon>
        <taxon>Pseudomonadati</taxon>
        <taxon>Pseudomonadota</taxon>
        <taxon>Alphaproteobacteria</taxon>
        <taxon>Acetobacterales</taxon>
        <taxon>Roseomonadaceae</taxon>
        <taxon>Dankookia</taxon>
    </lineage>
</organism>
<dbReference type="RefSeq" id="WP_133292356.1">
    <property type="nucleotide sequence ID" value="NZ_SMSJ01000095.1"/>
</dbReference>
<sequence>MKAQQRMPRRAHRATDEIKRQVEGLASKGVPQQSIGALVGVSVPVLHREYRVELDRGMARANAVVMGHLFAHTKTNASAAIFWAKCRCDFREVAQVEVSGPQGGPVQIDVVSAVGALMAKLAADKAMTAIEGTAE</sequence>
<dbReference type="AlphaFoldDB" id="A0A4R5Q7V4"/>
<dbReference type="EMBL" id="SMSJ01000095">
    <property type="protein sequence ID" value="TDH58806.1"/>
    <property type="molecule type" value="Genomic_DNA"/>
</dbReference>
<gene>
    <name evidence="1" type="ORF">E2C06_30525</name>
</gene>
<protein>
    <submittedName>
        <fullName evidence="1">Uncharacterized protein</fullName>
    </submittedName>
</protein>
<keyword evidence="2" id="KW-1185">Reference proteome</keyword>
<reference evidence="1 2" key="1">
    <citation type="journal article" date="2016" name="J. Microbiol.">
        <title>Dankookia rubra gen. nov., sp. nov., an alphaproteobacterium isolated from sediment of a shallow stream.</title>
        <authorList>
            <person name="Kim W.H."/>
            <person name="Kim D.H."/>
            <person name="Kang K."/>
            <person name="Ahn T.Y."/>
        </authorList>
    </citation>
    <scope>NUCLEOTIDE SEQUENCE [LARGE SCALE GENOMIC DNA]</scope>
    <source>
        <strain evidence="1 2">JCM30602</strain>
    </source>
</reference>